<reference evidence="3 4" key="1">
    <citation type="journal article" date="2019" name="Int. J. Syst. Evol. Microbiol.">
        <title>The Global Catalogue of Microorganisms (GCM) 10K type strain sequencing project: providing services to taxonomists for standard genome sequencing and annotation.</title>
        <authorList>
            <consortium name="The Broad Institute Genomics Platform"/>
            <consortium name="The Broad Institute Genome Sequencing Center for Infectious Disease"/>
            <person name="Wu L."/>
            <person name="Ma J."/>
        </authorList>
    </citation>
    <scope>NUCLEOTIDE SEQUENCE [LARGE SCALE GENOMIC DNA]</scope>
    <source>
        <strain evidence="3 4">JCM 16013</strain>
    </source>
</reference>
<dbReference type="EMBL" id="BAAAQM010000056">
    <property type="protein sequence ID" value="GAA1996063.1"/>
    <property type="molecule type" value="Genomic_DNA"/>
</dbReference>
<feature type="region of interest" description="Disordered" evidence="1">
    <location>
        <begin position="1"/>
        <end position="38"/>
    </location>
</feature>
<feature type="transmembrane region" description="Helical" evidence="2">
    <location>
        <begin position="240"/>
        <end position="260"/>
    </location>
</feature>
<feature type="compositionally biased region" description="Low complexity" evidence="1">
    <location>
        <begin position="1"/>
        <end position="22"/>
    </location>
</feature>
<feature type="transmembrane region" description="Helical" evidence="2">
    <location>
        <begin position="436"/>
        <end position="454"/>
    </location>
</feature>
<evidence type="ECO:0000256" key="2">
    <source>
        <dbReference type="SAM" id="Phobius"/>
    </source>
</evidence>
<comment type="caution">
    <text evidence="3">The sequence shown here is derived from an EMBL/GenBank/DDBJ whole genome shotgun (WGS) entry which is preliminary data.</text>
</comment>
<keyword evidence="2" id="KW-0472">Membrane</keyword>
<gene>
    <name evidence="3" type="ORF">GCM10009838_71320</name>
</gene>
<keyword evidence="4" id="KW-1185">Reference proteome</keyword>
<evidence type="ECO:0000313" key="3">
    <source>
        <dbReference type="EMBL" id="GAA1996063.1"/>
    </source>
</evidence>
<name>A0ABN2T2N9_9ACTN</name>
<accession>A0ABN2T2N9</accession>
<evidence type="ECO:0008006" key="5">
    <source>
        <dbReference type="Google" id="ProtNLM"/>
    </source>
</evidence>
<protein>
    <recommendedName>
        <fullName evidence="5">Secreted protein</fullName>
    </recommendedName>
</protein>
<evidence type="ECO:0000256" key="1">
    <source>
        <dbReference type="SAM" id="MobiDB-lite"/>
    </source>
</evidence>
<feature type="transmembrane region" description="Helical" evidence="2">
    <location>
        <begin position="44"/>
        <end position="63"/>
    </location>
</feature>
<keyword evidence="2" id="KW-1133">Transmembrane helix</keyword>
<dbReference type="RefSeq" id="WP_344661586.1">
    <property type="nucleotide sequence ID" value="NZ_BAAAQM010000056.1"/>
</dbReference>
<feature type="transmembrane region" description="Helical" evidence="2">
    <location>
        <begin position="210"/>
        <end position="228"/>
    </location>
</feature>
<dbReference type="Proteomes" id="UP001499854">
    <property type="component" value="Unassembled WGS sequence"/>
</dbReference>
<organism evidence="3 4">
    <name type="scientific">Catenulispora subtropica</name>
    <dbReference type="NCBI Taxonomy" id="450798"/>
    <lineage>
        <taxon>Bacteria</taxon>
        <taxon>Bacillati</taxon>
        <taxon>Actinomycetota</taxon>
        <taxon>Actinomycetes</taxon>
        <taxon>Catenulisporales</taxon>
        <taxon>Catenulisporaceae</taxon>
        <taxon>Catenulispora</taxon>
    </lineage>
</organism>
<sequence length="461" mass="47985">MTLATGNPPTSAPAATGAGAVAQHPGPPAARRPRTDRRLGRTRVVLAVGALLFGAAGIISTQIRADGADDVKSHSGVLIQQAEQLYHDLSDADATSATIYLHVGEAPKELLQRYDDDLKGAQSTMLAATNEAGSDRAAKDALDRIAQQLPIYAKLNATAAANNLVGYPVGIRYLTQASNLMQGTILPQAQKLTDAEAKNLSAAEDTATQFPWPMIAVGALMLGGLIVIQVRESRRTNRVFSIGLLAATAALALSLMWAAAATSIQSSHVDQAKKKGSNQVSVLATARILSLQARTDEMLTLVARGTADDKETDFSGSTDAANNHTPGTEEKLAAALQSAGQIATDGTGRDLAGAAADDVDQWSKQHKMLRDLDAQNQYQKAVDSALGERDYVAPAPSAALSFGKLQADLDKAIAHAEDAFRSEAASGADALTGLEIGLGVLAVAMAAAVVVGLGRRLAEYH</sequence>
<keyword evidence="2" id="KW-0812">Transmembrane</keyword>
<evidence type="ECO:0000313" key="4">
    <source>
        <dbReference type="Proteomes" id="UP001499854"/>
    </source>
</evidence>
<proteinExistence type="predicted"/>